<dbReference type="EMBL" id="JADEXP010000308">
    <property type="protein sequence ID" value="MBE9069689.1"/>
    <property type="molecule type" value="Genomic_DNA"/>
</dbReference>
<feature type="signal peptide" evidence="1">
    <location>
        <begin position="1"/>
        <end position="27"/>
    </location>
</feature>
<protein>
    <submittedName>
        <fullName evidence="2">Uncharacterized protein</fullName>
    </submittedName>
</protein>
<sequence length="475" mass="49943">MLNVSCRSNPLVSLLVGSLLVVGGASAATAQIDVTGGEVILENAEIFVPDVARPDLAGPSLIYDRTIQDGSLQIRTTQGDLPVTLIYRDSVIPTLSTEPGAEPAVDDSGRLQGTVSFRGFNALGEPAVFANIPTTLEFDVTAIGNLTATDFNEYRTGLFQLAEVGTVTSPSSLGVVARGTPVLLVQYGPRDGMPTDQVVLGNEIPAELYTETTEGINYSTANLDLTFTGGEVLVPNPPGFSPDGSTGTEVGSGDTGTAIAIFISGFNDFVIIDRDINDRDINEDDAGNEDDNDVGMNQDDPVLPVIIITGVFVFENVPSGVWYDPPMADGFEYVMQPRDIPIGVASRVFPGLSGRRAADDAKFAAISGFPRGIDDDDRFTVSVDGVVLGEFGPNDTLTFGDYGDVLGDKLEDGGVSSFLVTGLDPAVDSDDPTAFPLKLDFTTPTASFEMRARQTAAVVQGDLSDALADASNHNP</sequence>
<organism evidence="2 3">
    <name type="scientific">Leptolyngbya cf. ectocarpi LEGE 11479</name>
    <dbReference type="NCBI Taxonomy" id="1828722"/>
    <lineage>
        <taxon>Bacteria</taxon>
        <taxon>Bacillati</taxon>
        <taxon>Cyanobacteriota</taxon>
        <taxon>Cyanophyceae</taxon>
        <taxon>Leptolyngbyales</taxon>
        <taxon>Leptolyngbyaceae</taxon>
        <taxon>Leptolyngbya group</taxon>
        <taxon>Leptolyngbya</taxon>
    </lineage>
</organism>
<proteinExistence type="predicted"/>
<dbReference type="Proteomes" id="UP000615026">
    <property type="component" value="Unassembled WGS sequence"/>
</dbReference>
<gene>
    <name evidence="2" type="ORF">IQ260_23875</name>
</gene>
<dbReference type="AlphaFoldDB" id="A0A928ZY96"/>
<evidence type="ECO:0000313" key="2">
    <source>
        <dbReference type="EMBL" id="MBE9069689.1"/>
    </source>
</evidence>
<accession>A0A928ZY96</accession>
<feature type="chain" id="PRO_5037964158" evidence="1">
    <location>
        <begin position="28"/>
        <end position="475"/>
    </location>
</feature>
<evidence type="ECO:0000313" key="3">
    <source>
        <dbReference type="Proteomes" id="UP000615026"/>
    </source>
</evidence>
<keyword evidence="3" id="KW-1185">Reference proteome</keyword>
<keyword evidence="1" id="KW-0732">Signal</keyword>
<reference evidence="2" key="1">
    <citation type="submission" date="2020-10" db="EMBL/GenBank/DDBJ databases">
        <authorList>
            <person name="Castelo-Branco R."/>
            <person name="Eusebio N."/>
            <person name="Adriana R."/>
            <person name="Vieira A."/>
            <person name="Brugerolle De Fraissinette N."/>
            <person name="Rezende De Castro R."/>
            <person name="Schneider M.P."/>
            <person name="Vasconcelos V."/>
            <person name="Leao P.N."/>
        </authorList>
    </citation>
    <scope>NUCLEOTIDE SEQUENCE</scope>
    <source>
        <strain evidence="2">LEGE 11479</strain>
    </source>
</reference>
<evidence type="ECO:0000256" key="1">
    <source>
        <dbReference type="SAM" id="SignalP"/>
    </source>
</evidence>
<dbReference type="RefSeq" id="WP_193995578.1">
    <property type="nucleotide sequence ID" value="NZ_JADEXP010000308.1"/>
</dbReference>
<comment type="caution">
    <text evidence="2">The sequence shown here is derived from an EMBL/GenBank/DDBJ whole genome shotgun (WGS) entry which is preliminary data.</text>
</comment>
<name>A0A928ZY96_LEPEC</name>